<reference evidence="2" key="1">
    <citation type="submission" date="2023-03" db="EMBL/GenBank/DDBJ databases">
        <authorList>
            <person name="Steffen K."/>
            <person name="Cardenas P."/>
        </authorList>
    </citation>
    <scope>NUCLEOTIDE SEQUENCE</scope>
</reference>
<proteinExistence type="predicted"/>
<keyword evidence="1" id="KW-0812">Transmembrane</keyword>
<keyword evidence="1" id="KW-1133">Transmembrane helix</keyword>
<evidence type="ECO:0000256" key="1">
    <source>
        <dbReference type="SAM" id="Phobius"/>
    </source>
</evidence>
<evidence type="ECO:0000313" key="3">
    <source>
        <dbReference type="Proteomes" id="UP001174909"/>
    </source>
</evidence>
<accession>A0AA35TGG8</accession>
<feature type="non-terminal residue" evidence="2">
    <location>
        <position position="57"/>
    </location>
</feature>
<feature type="transmembrane region" description="Helical" evidence="1">
    <location>
        <begin position="30"/>
        <end position="49"/>
    </location>
</feature>
<gene>
    <name evidence="2" type="ORF">GBAR_LOCUS26272</name>
</gene>
<keyword evidence="3" id="KW-1185">Reference proteome</keyword>
<sequence length="57" mass="6806">MLTFDSLLLNHNMRYICRNIPRIVLQMNKLCLHFAGFCFIILWALISLVHNTMLDFH</sequence>
<name>A0AA35TGG8_GEOBA</name>
<dbReference type="EMBL" id="CASHTH010003651">
    <property type="protein sequence ID" value="CAI8047533.1"/>
    <property type="molecule type" value="Genomic_DNA"/>
</dbReference>
<keyword evidence="1" id="KW-0472">Membrane</keyword>
<dbReference type="Proteomes" id="UP001174909">
    <property type="component" value="Unassembled WGS sequence"/>
</dbReference>
<protein>
    <submittedName>
        <fullName evidence="2">Uncharacterized protein</fullName>
    </submittedName>
</protein>
<dbReference type="AlphaFoldDB" id="A0AA35TGG8"/>
<comment type="caution">
    <text evidence="2">The sequence shown here is derived from an EMBL/GenBank/DDBJ whole genome shotgun (WGS) entry which is preliminary data.</text>
</comment>
<evidence type="ECO:0000313" key="2">
    <source>
        <dbReference type="EMBL" id="CAI8047533.1"/>
    </source>
</evidence>
<organism evidence="2 3">
    <name type="scientific">Geodia barretti</name>
    <name type="common">Barrett's horny sponge</name>
    <dbReference type="NCBI Taxonomy" id="519541"/>
    <lineage>
        <taxon>Eukaryota</taxon>
        <taxon>Metazoa</taxon>
        <taxon>Porifera</taxon>
        <taxon>Demospongiae</taxon>
        <taxon>Heteroscleromorpha</taxon>
        <taxon>Tetractinellida</taxon>
        <taxon>Astrophorina</taxon>
        <taxon>Geodiidae</taxon>
        <taxon>Geodia</taxon>
    </lineage>
</organism>